<evidence type="ECO:0000256" key="13">
    <source>
        <dbReference type="ARBA" id="ARBA00023136"/>
    </source>
</evidence>
<keyword evidence="12 20" id="KW-1133">Transmembrane helix</keyword>
<evidence type="ECO:0000256" key="19">
    <source>
        <dbReference type="SAM" id="MobiDB-lite"/>
    </source>
</evidence>
<evidence type="ECO:0000256" key="17">
    <source>
        <dbReference type="ARBA" id="ARBA00033788"/>
    </source>
</evidence>
<evidence type="ECO:0000256" key="3">
    <source>
        <dbReference type="ARBA" id="ARBA00022510"/>
    </source>
</evidence>
<reference evidence="21" key="1">
    <citation type="journal article" date="2019" name="Proc. Natl. Acad. Sci. U.S.A.">
        <title>Highly diversified shrew hepatitis B viruses corroborate ancient origins and divergent infection patterns of mammalian hepadnaviruses.</title>
        <authorList>
            <person name="Rasche A."/>
            <person name="Lehmann F."/>
            <person name="Konig A."/>
            <person name="Goldmann N."/>
            <person name="Corman V.M."/>
            <person name="Moreira-Soto A."/>
            <person name="Geipel A."/>
            <person name="van Riel D."/>
            <person name="Vakulenko Y.A."/>
            <person name="Sander A.L."/>
            <person name="Niekamp H."/>
            <person name="Kepper R."/>
            <person name="Schlegel M."/>
            <person name="Akoua-Koffi C."/>
            <person name="Souza B.F.C.D."/>
            <person name="Sahr F."/>
            <person name="Olayemi A."/>
            <person name="Schulze V."/>
            <person name="Petraityte-Burneikiene R."/>
            <person name="Kazaks A."/>
            <person name="Lowjaga K.A.A.T."/>
            <person name="Geyer J."/>
            <person name="Kuiken T."/>
            <person name="Drosten C."/>
            <person name="Lukashev A.N."/>
            <person name="Fichet-Calvet E."/>
            <person name="Ulrich R.G."/>
            <person name="Glebe D."/>
            <person name="Drexler J.F."/>
        </authorList>
    </citation>
    <scope>NUCLEOTIDE SEQUENCE</scope>
    <source>
        <strain evidence="22">KS12/1263</strain>
        <strain evidence="21">KS12/1286</strain>
    </source>
</reference>
<evidence type="ECO:0000256" key="6">
    <source>
        <dbReference type="ARBA" id="ARBA00022692"/>
    </source>
</evidence>
<keyword evidence="7" id="KW-0519">Myristate</keyword>
<evidence type="ECO:0000256" key="2">
    <source>
        <dbReference type="ARBA" id="ARBA00022506"/>
    </source>
</evidence>
<dbReference type="GO" id="GO:0039654">
    <property type="term" value="P:fusion of virus membrane with host endosome membrane"/>
    <property type="evidence" value="ECO:0007669"/>
    <property type="project" value="UniProtKB-KW"/>
</dbReference>
<dbReference type="Pfam" id="PF00695">
    <property type="entry name" value="vMSA"/>
    <property type="match status" value="1"/>
</dbReference>
<evidence type="ECO:0000256" key="10">
    <source>
        <dbReference type="ARBA" id="ARBA00022879"/>
    </source>
</evidence>
<feature type="region of interest" description="Disordered" evidence="19">
    <location>
        <begin position="51"/>
        <end position="82"/>
    </location>
</feature>
<dbReference type="InterPro" id="IPR000349">
    <property type="entry name" value="HBV_HBSAG"/>
</dbReference>
<dbReference type="EMBL" id="MK345467">
    <property type="protein sequence ID" value="QDQ19249.2"/>
    <property type="molecule type" value="Genomic_DNA"/>
</dbReference>
<evidence type="ECO:0000256" key="11">
    <source>
        <dbReference type="ARBA" id="ARBA00022890"/>
    </source>
</evidence>
<evidence type="ECO:0000313" key="22">
    <source>
        <dbReference type="EMBL" id="QDQ19249.2"/>
    </source>
</evidence>
<evidence type="ECO:0000256" key="5">
    <source>
        <dbReference type="ARBA" id="ARBA00022595"/>
    </source>
</evidence>
<evidence type="ECO:0000256" key="18">
    <source>
        <dbReference type="RuleBase" id="RU003356"/>
    </source>
</evidence>
<keyword evidence="17" id="KW-1166">Caveolin-mediated endocytosis of virus by host</keyword>
<keyword evidence="5" id="KW-1162">Viral penetration into host cytoplasm</keyword>
<accession>A0A516RTP5</accession>
<dbReference type="GO" id="GO:0055036">
    <property type="term" value="C:virion membrane"/>
    <property type="evidence" value="ECO:0007669"/>
    <property type="project" value="UniProtKB-SubCell"/>
</dbReference>
<organism evidence="21">
    <name type="scientific">Crowned shrew hepatitis B virus</name>
    <dbReference type="NCBI Taxonomy" id="2596879"/>
    <lineage>
        <taxon>Viruses</taxon>
        <taxon>Riboviria</taxon>
        <taxon>Pararnavirae</taxon>
        <taxon>Artverviricota</taxon>
        <taxon>Revtraviricetes</taxon>
        <taxon>Blubervirales</taxon>
        <taxon>Hepadnaviridae</taxon>
        <taxon>Orthohepadnavirus</taxon>
        <taxon>Orthohepadnavirus soricicoronati</taxon>
    </lineage>
</organism>
<accession>A0A516RTQ3</accession>
<keyword evidence="14" id="KW-0325">Glycoprotein</keyword>
<evidence type="ECO:0000256" key="12">
    <source>
        <dbReference type="ARBA" id="ARBA00022989"/>
    </source>
</evidence>
<keyword evidence="16" id="KW-1160">Virus entry into host cell</keyword>
<evidence type="ECO:0000256" key="16">
    <source>
        <dbReference type="ARBA" id="ARBA00023296"/>
    </source>
</evidence>
<dbReference type="GO" id="GO:0019062">
    <property type="term" value="P:virion attachment to host cell"/>
    <property type="evidence" value="ECO:0007669"/>
    <property type="project" value="UniProtKB-KW"/>
</dbReference>
<evidence type="ECO:0000256" key="14">
    <source>
        <dbReference type="ARBA" id="ARBA00023180"/>
    </source>
</evidence>
<evidence type="ECO:0000256" key="9">
    <source>
        <dbReference type="ARBA" id="ARBA00022844"/>
    </source>
</evidence>
<protein>
    <recommendedName>
        <fullName evidence="18">Large envelope protein</fullName>
    </recommendedName>
</protein>
<keyword evidence="2" id="KW-1168">Fusion of virus membrane with host membrane</keyword>
<name>A0A516RTP5_9HEPA</name>
<evidence type="ECO:0000256" key="20">
    <source>
        <dbReference type="SAM" id="Phobius"/>
    </source>
</evidence>
<keyword evidence="11" id="KW-1164">Virus endocytosis by host</keyword>
<evidence type="ECO:0000313" key="21">
    <source>
        <dbReference type="EMBL" id="QDQ19243.2"/>
    </source>
</evidence>
<keyword evidence="8" id="KW-1161">Viral attachment to host cell</keyword>
<keyword evidence="15" id="KW-0449">Lipoprotein</keyword>
<evidence type="ECO:0000256" key="8">
    <source>
        <dbReference type="ARBA" id="ARBA00022804"/>
    </source>
</evidence>
<sequence>MGNNWSPGANYGSMDSTPPGVETLNWLFQKLHPAKEDWTLNPQVGTNATVANLPRVPYRTPPEAPPQPGTRRLPRPLMPSDHPVRAALSQFDEELRESEREKSLVGTAGAPSDYFPSRLPVGNIASVPSSASEPTGDPVLVSMSNEYASRFLGPLAGLPVVFFLWTKTQEILQKLDWWWTSLNFPGGILECGGRDLQSQTSRHSLISCPPTCSGYPLMCRRRFIILLFLLLLCLICWLGYLDYSGLIPVCPMGVTGSSTTIQCKSCTGTATGSAMKPLCCCTKISDGASCTCVPIPPSWAFAKFLWGWVSLHFSWLNSLLQLFRWLEGISPTVLLLLIWMMWYWVPSISTILNLFIPLFLTFWFLWG</sequence>
<dbReference type="GO" id="GO:0075513">
    <property type="term" value="P:caveolin-mediated endocytosis of virus by host cell"/>
    <property type="evidence" value="ECO:0007669"/>
    <property type="project" value="UniProtKB-KW"/>
</dbReference>
<evidence type="ECO:0000256" key="4">
    <source>
        <dbReference type="ARBA" id="ARBA00022581"/>
    </source>
</evidence>
<evidence type="ECO:0000256" key="15">
    <source>
        <dbReference type="ARBA" id="ARBA00023288"/>
    </source>
</evidence>
<evidence type="ECO:0000256" key="7">
    <source>
        <dbReference type="ARBA" id="ARBA00022707"/>
    </source>
</evidence>
<dbReference type="EMBL" id="MK345466">
    <property type="protein sequence ID" value="QDQ19243.2"/>
    <property type="molecule type" value="Genomic_DNA"/>
</dbReference>
<keyword evidence="9" id="KW-0946">Virion</keyword>
<comment type="subcellular location">
    <subcellularLocation>
        <location evidence="1">Virion membrane</location>
    </subcellularLocation>
</comment>
<proteinExistence type="predicted"/>
<feature type="transmembrane region" description="Helical" evidence="20">
    <location>
        <begin position="333"/>
        <end position="366"/>
    </location>
</feature>
<keyword evidence="3" id="KW-1170">Fusion of virus membrane with host endosomal membrane</keyword>
<keyword evidence="13 20" id="KW-0472">Membrane</keyword>
<keyword evidence="4" id="KW-0945">Host-virus interaction</keyword>
<feature type="transmembrane region" description="Helical" evidence="20">
    <location>
        <begin position="223"/>
        <end position="241"/>
    </location>
</feature>
<keyword evidence="6 20" id="KW-0812">Transmembrane</keyword>
<evidence type="ECO:0000256" key="1">
    <source>
        <dbReference type="ARBA" id="ARBA00004182"/>
    </source>
</evidence>
<feature type="transmembrane region" description="Helical" evidence="20">
    <location>
        <begin position="305"/>
        <end position="326"/>
    </location>
</feature>
<keyword evidence="10" id="KW-0261">Viral envelope protein</keyword>
<dbReference type="GO" id="GO:0019031">
    <property type="term" value="C:viral envelope"/>
    <property type="evidence" value="ECO:0007669"/>
    <property type="project" value="UniProtKB-KW"/>
</dbReference>
<feature type="compositionally biased region" description="Pro residues" evidence="19">
    <location>
        <begin position="59"/>
        <end position="68"/>
    </location>
</feature>